<evidence type="ECO:0000313" key="1">
    <source>
        <dbReference type="EMBL" id="CUQ87556.1"/>
    </source>
</evidence>
<dbReference type="AlphaFoldDB" id="A0A174ZU02"/>
<gene>
    <name evidence="1" type="ORF">ERS852502_01587</name>
</gene>
<dbReference type="EMBL" id="CZBX01000006">
    <property type="protein sequence ID" value="CUQ87556.1"/>
    <property type="molecule type" value="Genomic_DNA"/>
</dbReference>
<name>A0A174ZU02_9FIRM</name>
<protein>
    <submittedName>
        <fullName evidence="1">Uncharacterized protein</fullName>
    </submittedName>
</protein>
<reference evidence="1 2" key="1">
    <citation type="submission" date="2015-09" db="EMBL/GenBank/DDBJ databases">
        <authorList>
            <consortium name="Pathogen Informatics"/>
        </authorList>
    </citation>
    <scope>NUCLEOTIDE SEQUENCE [LARGE SCALE GENOMIC DNA]</scope>
    <source>
        <strain evidence="1 2">2789STDY5834889</strain>
    </source>
</reference>
<dbReference type="RefSeq" id="WP_242863987.1">
    <property type="nucleotide sequence ID" value="NZ_CZBX01000006.1"/>
</dbReference>
<accession>A0A174ZU02</accession>
<organism evidence="1 2">
    <name type="scientific">[Ruminococcus] torques</name>
    <dbReference type="NCBI Taxonomy" id="33039"/>
    <lineage>
        <taxon>Bacteria</taxon>
        <taxon>Bacillati</taxon>
        <taxon>Bacillota</taxon>
        <taxon>Clostridia</taxon>
        <taxon>Lachnospirales</taxon>
        <taxon>Lachnospiraceae</taxon>
        <taxon>Mediterraneibacter</taxon>
    </lineage>
</organism>
<proteinExistence type="predicted"/>
<dbReference type="Proteomes" id="UP000078383">
    <property type="component" value="Unassembled WGS sequence"/>
</dbReference>
<sequence>MLIAIVDDIAEERILLRTRLENILDQKNVKFHRYEYELCKLARQHFMDYLFQKGGF</sequence>
<evidence type="ECO:0000313" key="2">
    <source>
        <dbReference type="Proteomes" id="UP000078383"/>
    </source>
</evidence>